<reference evidence="4" key="1">
    <citation type="submission" date="2020-11" db="EMBL/GenBank/DDBJ databases">
        <authorList>
            <consortium name="DOE Joint Genome Institute"/>
            <person name="Ahrendt S."/>
            <person name="Riley R."/>
            <person name="Andreopoulos W."/>
            <person name="Labutti K."/>
            <person name="Pangilinan J."/>
            <person name="Ruiz-Duenas F.J."/>
            <person name="Barrasa J.M."/>
            <person name="Sanchez-Garcia M."/>
            <person name="Camarero S."/>
            <person name="Miyauchi S."/>
            <person name="Serrano A."/>
            <person name="Linde D."/>
            <person name="Babiker R."/>
            <person name="Drula E."/>
            <person name="Ayuso-Fernandez I."/>
            <person name="Pacheco R."/>
            <person name="Padilla G."/>
            <person name="Ferreira P."/>
            <person name="Barriuso J."/>
            <person name="Kellner H."/>
            <person name="Castanera R."/>
            <person name="Alfaro M."/>
            <person name="Ramirez L."/>
            <person name="Pisabarro A.G."/>
            <person name="Kuo A."/>
            <person name="Tritt A."/>
            <person name="Lipzen A."/>
            <person name="He G."/>
            <person name="Yan M."/>
            <person name="Ng V."/>
            <person name="Cullen D."/>
            <person name="Martin F."/>
            <person name="Rosso M.-N."/>
            <person name="Henrissat B."/>
            <person name="Hibbett D."/>
            <person name="Martinez A.T."/>
            <person name="Grigoriev I.V."/>
        </authorList>
    </citation>
    <scope>NUCLEOTIDE SEQUENCE</scope>
    <source>
        <strain evidence="4">CBS 506.95</strain>
    </source>
</reference>
<name>A0A9P6EE01_9AGAR</name>
<evidence type="ECO:0000313" key="5">
    <source>
        <dbReference type="Proteomes" id="UP000807306"/>
    </source>
</evidence>
<dbReference type="AlphaFoldDB" id="A0A9P6EE01"/>
<dbReference type="EMBL" id="MU157862">
    <property type="protein sequence ID" value="KAF9527361.1"/>
    <property type="molecule type" value="Genomic_DNA"/>
</dbReference>
<evidence type="ECO:0000313" key="4">
    <source>
        <dbReference type="EMBL" id="KAF9527361.1"/>
    </source>
</evidence>
<evidence type="ECO:0000256" key="2">
    <source>
        <dbReference type="ARBA" id="ARBA00022676"/>
    </source>
</evidence>
<dbReference type="Proteomes" id="UP000807306">
    <property type="component" value="Unassembled WGS sequence"/>
</dbReference>
<sequence length="446" mass="51201">MSPSTRQYLVIGAGVIFILFTGSLVHQLGVPKLLPYVSMGKLEPSEPPKPIGMGPYSLMDHPPLKGTYTSPSLKRIAVVMSVHSNDPLFRASFEGHRRYCQLHGYRFMTQSKEMLPEEPFPHPRGHEYQKMAVLMQALLIGLDTKEYDWILWTDLDTYITDPSIPLESFLPPPTASPNDTQPYFIGNRDFNGFNAGVLFIKVIPWSVQLIAMVIADPYFLYNSGALDDSHEHKPATNDQASLGRIFQATPLFGQHFQEIPASWMNTYAPFELDGTLNTTIPHLLPPKVEEWIQEMDECVSAREEALRERRRWPRRPTFKLPNPPPRLDDDTLEQLRGLRDLPSTFIPNEFKDTLQVHLVDKRKLQFDYLALVSINAQMMQIAMGALVTHFHERLLTSDSVSVWEQEKRDSIAGLRYIQNPGLLERRDKWYREKKIGIEGMSWLDVR</sequence>
<evidence type="ECO:0000256" key="1">
    <source>
        <dbReference type="ARBA" id="ARBA00005664"/>
    </source>
</evidence>
<dbReference type="PANTHER" id="PTHR31306:SF8">
    <property type="entry name" value="GLYCOSYLTRANSFERASE FAMILY 34 PROTEIN"/>
    <property type="match status" value="1"/>
</dbReference>
<comment type="similarity">
    <text evidence="1">Belongs to the glycosyltransferase 34 family.</text>
</comment>
<dbReference type="GO" id="GO:0000139">
    <property type="term" value="C:Golgi membrane"/>
    <property type="evidence" value="ECO:0007669"/>
    <property type="project" value="TreeGrafter"/>
</dbReference>
<dbReference type="PANTHER" id="PTHR31306">
    <property type="entry name" value="ALPHA-1,6-MANNOSYLTRANSFERASE MNN11-RELATED"/>
    <property type="match status" value="1"/>
</dbReference>
<dbReference type="InterPro" id="IPR029044">
    <property type="entry name" value="Nucleotide-diphossugar_trans"/>
</dbReference>
<dbReference type="Pfam" id="PF05637">
    <property type="entry name" value="Glyco_transf_34"/>
    <property type="match status" value="1"/>
</dbReference>
<accession>A0A9P6EE01</accession>
<proteinExistence type="inferred from homology"/>
<protein>
    <submittedName>
        <fullName evidence="4">Uncharacterized protein</fullName>
    </submittedName>
</protein>
<comment type="caution">
    <text evidence="4">The sequence shown here is derived from an EMBL/GenBank/DDBJ whole genome shotgun (WGS) entry which is preliminary data.</text>
</comment>
<keyword evidence="3" id="KW-0808">Transferase</keyword>
<dbReference type="GO" id="GO:0016757">
    <property type="term" value="F:glycosyltransferase activity"/>
    <property type="evidence" value="ECO:0007669"/>
    <property type="project" value="UniProtKB-KW"/>
</dbReference>
<keyword evidence="2" id="KW-0328">Glycosyltransferase</keyword>
<dbReference type="Gene3D" id="3.90.550.10">
    <property type="entry name" value="Spore Coat Polysaccharide Biosynthesis Protein SpsA, Chain A"/>
    <property type="match status" value="1"/>
</dbReference>
<organism evidence="4 5">
    <name type="scientific">Crepidotus variabilis</name>
    <dbReference type="NCBI Taxonomy" id="179855"/>
    <lineage>
        <taxon>Eukaryota</taxon>
        <taxon>Fungi</taxon>
        <taxon>Dikarya</taxon>
        <taxon>Basidiomycota</taxon>
        <taxon>Agaricomycotina</taxon>
        <taxon>Agaricomycetes</taxon>
        <taxon>Agaricomycetidae</taxon>
        <taxon>Agaricales</taxon>
        <taxon>Agaricineae</taxon>
        <taxon>Crepidotaceae</taxon>
        <taxon>Crepidotus</taxon>
    </lineage>
</organism>
<dbReference type="InterPro" id="IPR008630">
    <property type="entry name" value="Glyco_trans_34"/>
</dbReference>
<dbReference type="OrthoDB" id="2594328at2759"/>
<evidence type="ECO:0000256" key="3">
    <source>
        <dbReference type="ARBA" id="ARBA00022679"/>
    </source>
</evidence>
<gene>
    <name evidence="4" type="ORF">CPB83DRAFT_856424</name>
</gene>
<keyword evidence="5" id="KW-1185">Reference proteome</keyword>
<dbReference type="GO" id="GO:0006487">
    <property type="term" value="P:protein N-linked glycosylation"/>
    <property type="evidence" value="ECO:0007669"/>
    <property type="project" value="TreeGrafter"/>
</dbReference>